<accession>A0A4Y8UGG5</accession>
<keyword evidence="4" id="KW-1185">Reference proteome</keyword>
<dbReference type="SMART" id="SM00421">
    <property type="entry name" value="HTH_LUXR"/>
    <property type="match status" value="1"/>
</dbReference>
<dbReference type="Proteomes" id="UP000298133">
    <property type="component" value="Unassembled WGS sequence"/>
</dbReference>
<dbReference type="InterPro" id="IPR016032">
    <property type="entry name" value="Sig_transdc_resp-reg_C-effctor"/>
</dbReference>
<dbReference type="AlphaFoldDB" id="A0A4Y8UGG5"/>
<sequence length="206" mass="22965">MLQKNQSSCTALPDSEKAGSANTANKTRNEKQKSLRQLVFKIALRADAALWPRQPYQLAVGSMLCPVQQSGDCANAVVIIDSGSDYPLKSHAVWLQRLVIELQQSSTEPKLTLLAVRETTLLNQQQLLWLTAREQQMLRYRHQGLTAKESATQLGISHRTVEKQLEHARTKLGGGKLSPHALNALFNTYRIIETYINRRPPAVGSP</sequence>
<dbReference type="OrthoDB" id="9802186at2"/>
<evidence type="ECO:0000259" key="2">
    <source>
        <dbReference type="PROSITE" id="PS50043"/>
    </source>
</evidence>
<evidence type="ECO:0000256" key="1">
    <source>
        <dbReference type="SAM" id="MobiDB-lite"/>
    </source>
</evidence>
<dbReference type="InterPro" id="IPR000792">
    <property type="entry name" value="Tscrpt_reg_LuxR_C"/>
</dbReference>
<dbReference type="EMBL" id="SPIA01000003">
    <property type="protein sequence ID" value="TFH67498.1"/>
    <property type="molecule type" value="Genomic_DNA"/>
</dbReference>
<feature type="region of interest" description="Disordered" evidence="1">
    <location>
        <begin position="1"/>
        <end position="30"/>
    </location>
</feature>
<dbReference type="Pfam" id="PF00196">
    <property type="entry name" value="GerE"/>
    <property type="match status" value="1"/>
</dbReference>
<reference evidence="3 4" key="1">
    <citation type="submission" date="2019-03" db="EMBL/GenBank/DDBJ databases">
        <title>Draft genome of Gammaproteobacteria bacterium LSUCC0057, a member of the SAR92 clade.</title>
        <authorList>
            <person name="Lanclos V.C."/>
            <person name="Doiron C."/>
            <person name="Henson M.W."/>
            <person name="Thrash J.C."/>
        </authorList>
    </citation>
    <scope>NUCLEOTIDE SEQUENCE [LARGE SCALE GENOMIC DNA]</scope>
    <source>
        <strain evidence="3 4">LSUCC0057</strain>
    </source>
</reference>
<feature type="compositionally biased region" description="Polar residues" evidence="1">
    <location>
        <begin position="1"/>
        <end position="10"/>
    </location>
</feature>
<dbReference type="PRINTS" id="PR00038">
    <property type="entry name" value="HTHLUXR"/>
</dbReference>
<evidence type="ECO:0000313" key="4">
    <source>
        <dbReference type="Proteomes" id="UP000298133"/>
    </source>
</evidence>
<proteinExistence type="predicted"/>
<name>A0A4Y8UGG5_9GAMM</name>
<dbReference type="PROSITE" id="PS50043">
    <property type="entry name" value="HTH_LUXR_2"/>
    <property type="match status" value="1"/>
</dbReference>
<gene>
    <name evidence="3" type="ORF">E3W66_08405</name>
</gene>
<feature type="domain" description="HTH luxR-type" evidence="2">
    <location>
        <begin position="123"/>
        <end position="189"/>
    </location>
</feature>
<dbReference type="GO" id="GO:0006355">
    <property type="term" value="P:regulation of DNA-templated transcription"/>
    <property type="evidence" value="ECO:0007669"/>
    <property type="project" value="InterPro"/>
</dbReference>
<dbReference type="GO" id="GO:0003677">
    <property type="term" value="F:DNA binding"/>
    <property type="evidence" value="ECO:0007669"/>
    <property type="project" value="InterPro"/>
</dbReference>
<organism evidence="3 4">
    <name type="scientific">Gammaproteobacteria bacterium LSUCC0057</name>
    <dbReference type="NCBI Taxonomy" id="2559237"/>
    <lineage>
        <taxon>Bacteria</taxon>
        <taxon>Pseudomonadati</taxon>
        <taxon>Pseudomonadota</taxon>
        <taxon>Gammaproteobacteria</taxon>
        <taxon>Cellvibrionales</taxon>
        <taxon>Porticoccaceae</taxon>
        <taxon>SAR92 clade</taxon>
    </lineage>
</organism>
<protein>
    <recommendedName>
        <fullName evidence="2">HTH luxR-type domain-containing protein</fullName>
    </recommendedName>
</protein>
<evidence type="ECO:0000313" key="3">
    <source>
        <dbReference type="EMBL" id="TFH67498.1"/>
    </source>
</evidence>
<comment type="caution">
    <text evidence="3">The sequence shown here is derived from an EMBL/GenBank/DDBJ whole genome shotgun (WGS) entry which is preliminary data.</text>
</comment>
<dbReference type="SUPFAM" id="SSF46894">
    <property type="entry name" value="C-terminal effector domain of the bipartite response regulators"/>
    <property type="match status" value="1"/>
</dbReference>
<dbReference type="Gene3D" id="1.10.10.10">
    <property type="entry name" value="Winged helix-like DNA-binding domain superfamily/Winged helix DNA-binding domain"/>
    <property type="match status" value="1"/>
</dbReference>
<dbReference type="InterPro" id="IPR036388">
    <property type="entry name" value="WH-like_DNA-bd_sf"/>
</dbReference>